<keyword evidence="1" id="KW-0472">Membrane</keyword>
<protein>
    <submittedName>
        <fullName evidence="2">Uncharacterized protein</fullName>
    </submittedName>
</protein>
<organism evidence="2 3">
    <name type="scientific">Dendroctonus ponderosae</name>
    <name type="common">Mountain pine beetle</name>
    <dbReference type="NCBI Taxonomy" id="77166"/>
    <lineage>
        <taxon>Eukaryota</taxon>
        <taxon>Metazoa</taxon>
        <taxon>Ecdysozoa</taxon>
        <taxon>Arthropoda</taxon>
        <taxon>Hexapoda</taxon>
        <taxon>Insecta</taxon>
        <taxon>Pterygota</taxon>
        <taxon>Neoptera</taxon>
        <taxon>Endopterygota</taxon>
        <taxon>Coleoptera</taxon>
        <taxon>Polyphaga</taxon>
        <taxon>Cucujiformia</taxon>
        <taxon>Curculionidae</taxon>
        <taxon>Scolytinae</taxon>
        <taxon>Dendroctonus</taxon>
    </lineage>
</organism>
<proteinExistence type="predicted"/>
<keyword evidence="3" id="KW-1185">Reference proteome</keyword>
<evidence type="ECO:0000313" key="2">
    <source>
        <dbReference type="EnsemblMetazoa" id="XP_019757616.1"/>
    </source>
</evidence>
<name>A0AAR5PAA9_DENPD</name>
<reference evidence="3" key="1">
    <citation type="journal article" date="2013" name="Genome Biol.">
        <title>Draft genome of the mountain pine beetle, Dendroctonus ponderosae Hopkins, a major forest pest.</title>
        <authorList>
            <person name="Keeling C.I."/>
            <person name="Yuen M.M."/>
            <person name="Liao N.Y."/>
            <person name="Docking T.R."/>
            <person name="Chan S.K."/>
            <person name="Taylor G.A."/>
            <person name="Palmquist D.L."/>
            <person name="Jackman S.D."/>
            <person name="Nguyen A."/>
            <person name="Li M."/>
            <person name="Henderson H."/>
            <person name="Janes J.K."/>
            <person name="Zhao Y."/>
            <person name="Pandoh P."/>
            <person name="Moore R."/>
            <person name="Sperling F.A."/>
            <person name="Huber D.P."/>
            <person name="Birol I."/>
            <person name="Jones S.J."/>
            <person name="Bohlmann J."/>
        </authorList>
    </citation>
    <scope>NUCLEOTIDE SEQUENCE</scope>
</reference>
<sequence>MSVVVIPKNAYPTVGYADEVLLPQWAIAVIVIGLASSLFVIIFGATVLFNRHKNSKKSPAPLTEDMLNELNKNHMGGIETYETEDFYNMEDVWSDKHYEQKPHKKRTANSSLYDNGTANLYDSWRSQWNGQWNAYNTYYGNQHGSQQFTTTRSRHQLLMLI</sequence>
<keyword evidence="1" id="KW-0812">Transmembrane</keyword>
<feature type="transmembrane region" description="Helical" evidence="1">
    <location>
        <begin position="25"/>
        <end position="49"/>
    </location>
</feature>
<evidence type="ECO:0000256" key="1">
    <source>
        <dbReference type="SAM" id="Phobius"/>
    </source>
</evidence>
<evidence type="ECO:0000313" key="3">
    <source>
        <dbReference type="Proteomes" id="UP000019118"/>
    </source>
</evidence>
<dbReference type="EnsemblMetazoa" id="XM_019902057.1">
    <property type="protein sequence ID" value="XP_019757616.1"/>
    <property type="gene ID" value="LOC109535996"/>
</dbReference>
<dbReference type="AlphaFoldDB" id="A0AAR5PAA9"/>
<reference evidence="2" key="2">
    <citation type="submission" date="2024-08" db="UniProtKB">
        <authorList>
            <consortium name="EnsemblMetazoa"/>
        </authorList>
    </citation>
    <scope>IDENTIFICATION</scope>
</reference>
<keyword evidence="1" id="KW-1133">Transmembrane helix</keyword>
<accession>A0AAR5PAA9</accession>
<dbReference type="Proteomes" id="UP000019118">
    <property type="component" value="Unassembled WGS sequence"/>
</dbReference>